<gene>
    <name evidence="1" type="ORF">ASPSYDRAFT_27197</name>
</gene>
<dbReference type="AlphaFoldDB" id="A0A1L9U0U1"/>
<reference evidence="2" key="1">
    <citation type="journal article" date="2017" name="Genome Biol.">
        <title>Comparative genomics reveals high biological diversity and specific adaptations in the industrially and medically important fungal genus Aspergillus.</title>
        <authorList>
            <person name="de Vries R.P."/>
            <person name="Riley R."/>
            <person name="Wiebenga A."/>
            <person name="Aguilar-Osorio G."/>
            <person name="Amillis S."/>
            <person name="Uchima C.A."/>
            <person name="Anderluh G."/>
            <person name="Asadollahi M."/>
            <person name="Askin M."/>
            <person name="Barry K."/>
            <person name="Battaglia E."/>
            <person name="Bayram O."/>
            <person name="Benocci T."/>
            <person name="Braus-Stromeyer S.A."/>
            <person name="Caldana C."/>
            <person name="Canovas D."/>
            <person name="Cerqueira G.C."/>
            <person name="Chen F."/>
            <person name="Chen W."/>
            <person name="Choi C."/>
            <person name="Clum A."/>
            <person name="Dos Santos R.A."/>
            <person name="Damasio A.R."/>
            <person name="Diallinas G."/>
            <person name="Emri T."/>
            <person name="Fekete E."/>
            <person name="Flipphi M."/>
            <person name="Freyberg S."/>
            <person name="Gallo A."/>
            <person name="Gournas C."/>
            <person name="Habgood R."/>
            <person name="Hainaut M."/>
            <person name="Harispe M.L."/>
            <person name="Henrissat B."/>
            <person name="Hilden K.S."/>
            <person name="Hope R."/>
            <person name="Hossain A."/>
            <person name="Karabika E."/>
            <person name="Karaffa L."/>
            <person name="Karanyi Z."/>
            <person name="Krasevec N."/>
            <person name="Kuo A."/>
            <person name="Kusch H."/>
            <person name="LaButti K."/>
            <person name="Lagendijk E.L."/>
            <person name="Lapidus A."/>
            <person name="Levasseur A."/>
            <person name="Lindquist E."/>
            <person name="Lipzen A."/>
            <person name="Logrieco A.F."/>
            <person name="MacCabe A."/>
            <person name="Maekelae M.R."/>
            <person name="Malavazi I."/>
            <person name="Melin P."/>
            <person name="Meyer V."/>
            <person name="Mielnichuk N."/>
            <person name="Miskei M."/>
            <person name="Molnar A.P."/>
            <person name="Mule G."/>
            <person name="Ngan C.Y."/>
            <person name="Orejas M."/>
            <person name="Orosz E."/>
            <person name="Ouedraogo J.P."/>
            <person name="Overkamp K.M."/>
            <person name="Park H.-S."/>
            <person name="Perrone G."/>
            <person name="Piumi F."/>
            <person name="Punt P.J."/>
            <person name="Ram A.F."/>
            <person name="Ramon A."/>
            <person name="Rauscher S."/>
            <person name="Record E."/>
            <person name="Riano-Pachon D.M."/>
            <person name="Robert V."/>
            <person name="Roehrig J."/>
            <person name="Ruller R."/>
            <person name="Salamov A."/>
            <person name="Salih N.S."/>
            <person name="Samson R.A."/>
            <person name="Sandor E."/>
            <person name="Sanguinetti M."/>
            <person name="Schuetze T."/>
            <person name="Sepcic K."/>
            <person name="Shelest E."/>
            <person name="Sherlock G."/>
            <person name="Sophianopoulou V."/>
            <person name="Squina F.M."/>
            <person name="Sun H."/>
            <person name="Susca A."/>
            <person name="Todd R.B."/>
            <person name="Tsang A."/>
            <person name="Unkles S.E."/>
            <person name="van de Wiele N."/>
            <person name="van Rossen-Uffink D."/>
            <person name="Oliveira J.V."/>
            <person name="Vesth T.C."/>
            <person name="Visser J."/>
            <person name="Yu J.-H."/>
            <person name="Zhou M."/>
            <person name="Andersen M.R."/>
            <person name="Archer D.B."/>
            <person name="Baker S.E."/>
            <person name="Benoit I."/>
            <person name="Brakhage A.A."/>
            <person name="Braus G.H."/>
            <person name="Fischer R."/>
            <person name="Frisvad J.C."/>
            <person name="Goldman G.H."/>
            <person name="Houbraken J."/>
            <person name="Oakley B."/>
            <person name="Pocsi I."/>
            <person name="Scazzocchio C."/>
            <person name="Seiboth B."/>
            <person name="vanKuyk P.A."/>
            <person name="Wortman J."/>
            <person name="Dyer P.S."/>
            <person name="Grigoriev I.V."/>
        </authorList>
    </citation>
    <scope>NUCLEOTIDE SEQUENCE [LARGE SCALE GENOMIC DNA]</scope>
    <source>
        <strain evidence="2">CBS 593.65</strain>
    </source>
</reference>
<dbReference type="EMBL" id="KV878582">
    <property type="protein sequence ID" value="OJJ65248.1"/>
    <property type="molecule type" value="Genomic_DNA"/>
</dbReference>
<keyword evidence="2" id="KW-1185">Reference proteome</keyword>
<accession>A0A1L9U0U1</accession>
<dbReference type="RefSeq" id="XP_040709054.1">
    <property type="nucleotide sequence ID" value="XM_040844373.1"/>
</dbReference>
<organism evidence="1 2">
    <name type="scientific">Aspergillus sydowii CBS 593.65</name>
    <dbReference type="NCBI Taxonomy" id="1036612"/>
    <lineage>
        <taxon>Eukaryota</taxon>
        <taxon>Fungi</taxon>
        <taxon>Dikarya</taxon>
        <taxon>Ascomycota</taxon>
        <taxon>Pezizomycotina</taxon>
        <taxon>Eurotiomycetes</taxon>
        <taxon>Eurotiomycetidae</taxon>
        <taxon>Eurotiales</taxon>
        <taxon>Aspergillaceae</taxon>
        <taxon>Aspergillus</taxon>
        <taxon>Aspergillus subgen. Nidulantes</taxon>
    </lineage>
</organism>
<dbReference type="OrthoDB" id="10379666at2759"/>
<dbReference type="Proteomes" id="UP000184356">
    <property type="component" value="Unassembled WGS sequence"/>
</dbReference>
<proteinExistence type="predicted"/>
<evidence type="ECO:0000313" key="2">
    <source>
        <dbReference type="Proteomes" id="UP000184356"/>
    </source>
</evidence>
<sequence length="179" mass="19577">MAEAMAMTAAQDIIYPTITVHPANEPDNHTATSLIYSPFYPWTSPMPSIGQFAFGISEDSDGRLSQQWGSVMGLGIALDRVVLVEPNEKEAFMDGPIPRLTRSQLIRHCKTHNNAVPESDLEIWVPGLWGLGAWSGIRCVWEGKGGGRLDESVGLYGEPAFSYAGCLVLSVWNRLSVLN</sequence>
<evidence type="ECO:0000313" key="1">
    <source>
        <dbReference type="EMBL" id="OJJ65248.1"/>
    </source>
</evidence>
<name>A0A1L9U0U1_9EURO</name>
<dbReference type="GeneID" id="63760446"/>
<dbReference type="VEuPathDB" id="FungiDB:ASPSYDRAFT_27197"/>
<protein>
    <submittedName>
        <fullName evidence="1">Uncharacterized protein</fullName>
    </submittedName>
</protein>